<evidence type="ECO:0000256" key="5">
    <source>
        <dbReference type="SAM" id="Coils"/>
    </source>
</evidence>
<evidence type="ECO:0000313" key="9">
    <source>
        <dbReference type="Proteomes" id="UP000694891"/>
    </source>
</evidence>
<dbReference type="GO" id="GO:0072686">
    <property type="term" value="C:mitotic spindle"/>
    <property type="evidence" value="ECO:0007669"/>
    <property type="project" value="TreeGrafter"/>
</dbReference>
<evidence type="ECO:0000256" key="3">
    <source>
        <dbReference type="ARBA" id="ARBA00022801"/>
    </source>
</evidence>
<dbReference type="GO" id="GO:0051307">
    <property type="term" value="P:meiotic chromosome separation"/>
    <property type="evidence" value="ECO:0007669"/>
    <property type="project" value="TreeGrafter"/>
</dbReference>
<dbReference type="InterPro" id="IPR005314">
    <property type="entry name" value="Peptidase_C50"/>
</dbReference>
<dbReference type="CTD" id="9700"/>
<evidence type="ECO:0000256" key="1">
    <source>
        <dbReference type="ARBA" id="ARBA00000451"/>
    </source>
</evidence>
<comment type="catalytic activity">
    <reaction evidence="1">
        <text>All bonds known to be hydrolyzed by this endopeptidase have arginine in P1 and an acidic residue in P4. P6 is often occupied by an acidic residue or by a hydroxy-amino-acid residue, the phosphorylation of which enhances cleavage.</text>
        <dbReference type="EC" id="3.4.22.49"/>
    </reaction>
</comment>
<keyword evidence="5" id="KW-0175">Coiled coil</keyword>
<reference evidence="8" key="1">
    <citation type="submission" date="2023-09" db="UniProtKB">
        <authorList>
            <consortium name="Ensembl"/>
        </authorList>
    </citation>
    <scope>IDENTIFICATION</scope>
</reference>
<reference evidence="10" key="2">
    <citation type="submission" date="2025-04" db="UniProtKB">
        <authorList>
            <consortium name="RefSeq"/>
        </authorList>
    </citation>
    <scope>IDENTIFICATION</scope>
</reference>
<feature type="region of interest" description="Disordered" evidence="6">
    <location>
        <begin position="1408"/>
        <end position="1502"/>
    </location>
</feature>
<evidence type="ECO:0000313" key="10">
    <source>
        <dbReference type="RefSeq" id="XP_008305245.1"/>
    </source>
</evidence>
<gene>
    <name evidence="10" type="primary">espl1</name>
</gene>
<keyword evidence="3" id="KW-0378">Hydrolase</keyword>
<evidence type="ECO:0000259" key="7">
    <source>
        <dbReference type="PROSITE" id="PS51700"/>
    </source>
</evidence>
<evidence type="ECO:0000313" key="8">
    <source>
        <dbReference type="Ensembl" id="ENSSPAP00000002907.1"/>
    </source>
</evidence>
<dbReference type="Ensembl" id="ENSSPAT00000002950.1">
    <property type="protein sequence ID" value="ENSSPAP00000002907.1"/>
    <property type="gene ID" value="ENSSPAG00000002233.1"/>
</dbReference>
<dbReference type="STRING" id="144197.ENSSPAP00000002907"/>
<proteinExistence type="predicted"/>
<feature type="compositionally biased region" description="Basic and acidic residues" evidence="6">
    <location>
        <begin position="1581"/>
        <end position="1604"/>
    </location>
</feature>
<protein>
    <recommendedName>
        <fullName evidence="2">separase</fullName>
        <ecNumber evidence="2">3.4.22.49</ecNumber>
    </recommendedName>
</protein>
<dbReference type="GO" id="GO:0006508">
    <property type="term" value="P:proteolysis"/>
    <property type="evidence" value="ECO:0007669"/>
    <property type="project" value="InterPro"/>
</dbReference>
<dbReference type="GeneID" id="103376600"/>
<dbReference type="Proteomes" id="UP000694891">
    <property type="component" value="Unplaced"/>
</dbReference>
<dbReference type="PANTHER" id="PTHR12792">
    <property type="entry name" value="EXTRA SPINDLE POLES 1-RELATED"/>
    <property type="match status" value="1"/>
</dbReference>
<dbReference type="PANTHER" id="PTHR12792:SF0">
    <property type="entry name" value="SEPARIN"/>
    <property type="match status" value="1"/>
</dbReference>
<dbReference type="GO" id="GO:0005813">
    <property type="term" value="C:centrosome"/>
    <property type="evidence" value="ECO:0007669"/>
    <property type="project" value="TreeGrafter"/>
</dbReference>
<dbReference type="GO" id="GO:0004197">
    <property type="term" value="F:cysteine-type endopeptidase activity"/>
    <property type="evidence" value="ECO:0007669"/>
    <property type="project" value="InterPro"/>
</dbReference>
<organism evidence="8">
    <name type="scientific">Stegastes partitus</name>
    <name type="common">bicolor damselfish</name>
    <dbReference type="NCBI Taxonomy" id="144197"/>
    <lineage>
        <taxon>Eukaryota</taxon>
        <taxon>Metazoa</taxon>
        <taxon>Chordata</taxon>
        <taxon>Craniata</taxon>
        <taxon>Vertebrata</taxon>
        <taxon>Euteleostomi</taxon>
        <taxon>Actinopterygii</taxon>
        <taxon>Neopterygii</taxon>
        <taxon>Teleostei</taxon>
        <taxon>Neoteleostei</taxon>
        <taxon>Acanthomorphata</taxon>
        <taxon>Ovalentaria</taxon>
        <taxon>Pomacentridae</taxon>
        <taxon>Stegastes</taxon>
    </lineage>
</organism>
<feature type="compositionally biased region" description="Basic and acidic residues" evidence="6">
    <location>
        <begin position="1469"/>
        <end position="1479"/>
    </location>
</feature>
<dbReference type="GO" id="GO:0005634">
    <property type="term" value="C:nucleus"/>
    <property type="evidence" value="ECO:0007669"/>
    <property type="project" value="InterPro"/>
</dbReference>
<dbReference type="RefSeq" id="XP_008305245.1">
    <property type="nucleotide sequence ID" value="XM_008307023.1"/>
</dbReference>
<evidence type="ECO:0000256" key="4">
    <source>
        <dbReference type="ARBA" id="ARBA00022829"/>
    </source>
</evidence>
<feature type="domain" description="Peptidase C50" evidence="7">
    <location>
        <begin position="1982"/>
        <end position="2077"/>
    </location>
</feature>
<keyword evidence="4" id="KW-0159">Chromosome partition</keyword>
<dbReference type="SUPFAM" id="SSF48452">
    <property type="entry name" value="TPR-like"/>
    <property type="match status" value="1"/>
</dbReference>
<dbReference type="EC" id="3.4.22.49" evidence="2"/>
<dbReference type="InterPro" id="IPR030397">
    <property type="entry name" value="SEPARIN_core_dom"/>
</dbReference>
<dbReference type="Gene3D" id="1.25.40.10">
    <property type="entry name" value="Tetratricopeptide repeat domain"/>
    <property type="match status" value="1"/>
</dbReference>
<feature type="compositionally biased region" description="Basic and acidic residues" evidence="6">
    <location>
        <begin position="1446"/>
        <end position="1455"/>
    </location>
</feature>
<dbReference type="GO" id="GO:0005737">
    <property type="term" value="C:cytoplasm"/>
    <property type="evidence" value="ECO:0007669"/>
    <property type="project" value="TreeGrafter"/>
</dbReference>
<feature type="coiled-coil region" evidence="5">
    <location>
        <begin position="1668"/>
        <end position="1695"/>
    </location>
</feature>
<accession>A0A3B4ZMK1</accession>
<dbReference type="OrthoDB" id="10255632at2759"/>
<feature type="region of interest" description="Disordered" evidence="6">
    <location>
        <begin position="1581"/>
        <end position="1605"/>
    </location>
</feature>
<sequence>MKCLKVEDYIKRTASVKETRLLYEELEISVKNQPGLQGRTLCDRVIRACNHHLGEGSPDFDHINQLVKLVELSLQGYDVSAALVTQSSPLYMEKIIFHIVKKLSSLEVPMLCSHVAGLLYSRLARAQQGEEDYCVLVRNCFSVLWNGLSAAKDRKILNPRDKLRCQMQALSFLLLLDTETAIPTSSKAPMYTEDAITAFESSCGTMTKEDASFLIQEIHTLFNRCWTEEDRSKRCVETSSFYSLSEMALMIVKVLCKASHYSLASTFLDKIESKVPDHVNCQCTALVLGKWGIKIHSTIKAGEESGEAFTECARALRCLSADLGDREAHAVLEGCSLVVWAVESGHNKGFSGAVLLALFSFLEEHQELILNVLKKKSTQQAEGSRLQQALCFSIYQGFAFAYESMLASQLEDSDTLDRVLLYCKATAGLMMTELRKLSNESFVVKAVIAVSNLACGLYNRRLYDQAFTLVETLCRDISKNCPVSLSVDRLNRLFMLAVQTSRRAGHFERALDWVILWLKALGDKISTHMAEPVSLWVKTKTDAARNSEEDIRLRTLRDGFGPDVPDEQVMLCLLEEELRAYKEVAADMAQERYNTLCDLLDICHEESSHTHLRAIYLCEMAQVVCFQDFSEQTDCTAVDFTHEALRLLEEEAETAEKADKLKDDKAHALLWLYICTLEKNLQEAIENDKKRRELREQTPCVANPIGNNDFDYEDKQKTQDSIQVYEGLHFNLAAENKLCQPLERALDGWSALFQSQALPSVRNPRQTCSSVALTAALFRLMGKPLKALEAYQLVIGLSRELGEAQGCASALCQSASLLLDMGTPEVALAQLEQAEKILASDTTADNRPSSLSMLAVLLKAKYYYSTGQVDCGMPYLCEVLKEVNDQRQSKTWYLLRVQALQISSSYLNLDTAQLPQTQRSRITQQGINTPDAALYESLKLLCSLLYTLVGTGLYGTDNSSSDVRFIDQGDNLVWKWQLLSEVLNSSMRLVAVRSSCGAINDARLQCLEALKLAIKLQALSQCAELLVMKAELELMQGEKEESKTDLDKVRNLLELCTDFSDQVKRADVKIKPRKGRPVQRPQSPLPTMEDDLKDILSTRWIAKEPVVKDQSSSPPLKAQPRRWLSCLAHEPECQCPCCSEPCLGRATARWAATQADLVLQLDPNEANVSSKLQWATLSRCKNLTSKLRAKLAKLFPACVPAKGSSRPSLMQDVVGRVYVRMALSGLEPRLNKACGVWKILEAGLAFVDSTPSTVLTPVRASLMATKAIASLMLLAAKKGCTPEELFSNAWTWNPPKEDKDLRSLASSSILKKPKETIKNPDIADKKKEAKKVKIQATSSSAKGKGLVPMTPVMAKSRSSVRVLDAFDFNTVVPTLACTPVQNVKGPSSVQKAPRTASKLQFHVYEELSPVQDKAQPVPAAPKRTKKSRFKVEFSDESDSEASTQAEPKEKADVLKKRTTTRRAVQNAKKVSDPPAEKVQPKRQVKGKKSTAMPLATSSEDETLVATRRGRTRRQLSETDAELVEGPDKMRSIEEESNEVLDMSIEHLRTSDTEADENTASSKDIDFEVLRRDMCLGRDELSELKHRSHPREGPQTHLTHSDSRTENLSLDEVQSLLRTAWLSLQHFPSPTIYPTLCALLALTMGQQDPNTTAMLHAQSLGITSRHRTIRHLARSLKKLKKASNELTDKMDALSLNELSGTVSNTSAEHRLSQMENIFSFPTVDASMFPQNHCQEFIQQIQQIPSGVTVCLMSVLGVKPGEMGNSIILSRLEKGSAPVTVHIPTSRQQHPVSWMVEEMDSILMEQQVVSCESEKAKWWKGRKTLDSRVEQLLKEMEGLLGCWRSLLLPLSLDSELSKQAHQLCKALSARGVTVSKEMLKVVLSASPVLSEEDLKKFALGVSTQWNTECDQLLHRAVSQLSERDEPQGHVVLILDKYLQKLPWESTSLLKSRSVSRMPSLHSLLGLSFQKENDSQSILRLGVDTKKVFYVLDPDANLENTQDRFREWFASKLDWQGVCGVAPDSSQLEEAVATKDLYIYVGHGAGARFLDSQAVLKRQMRAASLLFGCSSAALAVRGDQEGQGIVLNYLIAGCPLVLGNLWNVTDRDIDRFTKALLESWLSAESGASLLDHIGPARQATQLKHIIGAAPVVYGLPVHLQ</sequence>
<dbReference type="InterPro" id="IPR011990">
    <property type="entry name" value="TPR-like_helical_dom_sf"/>
</dbReference>
<dbReference type="GeneTree" id="ENSGT00390000004990"/>
<dbReference type="Pfam" id="PF03568">
    <property type="entry name" value="Separin_C"/>
    <property type="match status" value="1"/>
</dbReference>
<evidence type="ECO:0000256" key="2">
    <source>
        <dbReference type="ARBA" id="ARBA00012489"/>
    </source>
</evidence>
<keyword evidence="9" id="KW-1185">Reference proteome</keyword>
<dbReference type="PROSITE" id="PS51700">
    <property type="entry name" value="SEPARIN"/>
    <property type="match status" value="1"/>
</dbReference>
<evidence type="ECO:0000256" key="6">
    <source>
        <dbReference type="SAM" id="MobiDB-lite"/>
    </source>
</evidence>
<name>A0A3B4ZMK1_9TELE</name>